<accession>A0A8J3ERW7</accession>
<comment type="caution">
    <text evidence="4">The sequence shown here is derived from an EMBL/GenBank/DDBJ whole genome shotgun (WGS) entry which is preliminary data.</text>
</comment>
<proteinExistence type="inferred from homology"/>
<dbReference type="HAMAP" id="MF_02209">
    <property type="entry name" value="MurL"/>
    <property type="match status" value="1"/>
</dbReference>
<name>A0A8J3ERW7_9PROT</name>
<reference evidence="4" key="1">
    <citation type="journal article" date="2014" name="Int. J. Syst. Evol. Microbiol.">
        <title>Complete genome sequence of Corynebacterium casei LMG S-19264T (=DSM 44701T), isolated from a smear-ripened cheese.</title>
        <authorList>
            <consortium name="US DOE Joint Genome Institute (JGI-PGF)"/>
            <person name="Walter F."/>
            <person name="Albersmeier A."/>
            <person name="Kalinowski J."/>
            <person name="Ruckert C."/>
        </authorList>
    </citation>
    <scope>NUCLEOTIDE SEQUENCE</scope>
    <source>
        <strain evidence="4">CGMCC 1.14984</strain>
    </source>
</reference>
<dbReference type="EC" id="5.1.1.23" evidence="1"/>
<evidence type="ECO:0000256" key="1">
    <source>
        <dbReference type="HAMAP-Rule" id="MF_02209"/>
    </source>
</evidence>
<evidence type="ECO:0000259" key="3">
    <source>
        <dbReference type="Pfam" id="PF26299"/>
    </source>
</evidence>
<dbReference type="GO" id="GO:0051301">
    <property type="term" value="P:cell division"/>
    <property type="evidence" value="ECO:0007669"/>
    <property type="project" value="UniProtKB-KW"/>
</dbReference>
<evidence type="ECO:0000313" key="4">
    <source>
        <dbReference type="EMBL" id="GGI01073.1"/>
    </source>
</evidence>
<dbReference type="GO" id="GO:0016855">
    <property type="term" value="F:racemase and epimerase activity, acting on amino acids and derivatives"/>
    <property type="evidence" value="ECO:0007669"/>
    <property type="project" value="UniProtKB-UniRule"/>
</dbReference>
<evidence type="ECO:0000313" key="5">
    <source>
        <dbReference type="EMBL" id="NHK29342.1"/>
    </source>
</evidence>
<keyword evidence="1" id="KW-0133">Cell shape</keyword>
<reference evidence="4" key="3">
    <citation type="submission" date="2020-09" db="EMBL/GenBank/DDBJ databases">
        <authorList>
            <person name="Sun Q."/>
            <person name="Zhou Y."/>
        </authorList>
    </citation>
    <scope>NUCLEOTIDE SEQUENCE</scope>
    <source>
        <strain evidence="4">CGMCC 1.14984</strain>
    </source>
</reference>
<dbReference type="Pfam" id="PF26299">
    <property type="entry name" value="MurL_N"/>
    <property type="match status" value="1"/>
</dbReference>
<comment type="similarity">
    <text evidence="1">Belongs to the MurL family.</text>
</comment>
<dbReference type="GO" id="GO:0008360">
    <property type="term" value="P:regulation of cell shape"/>
    <property type="evidence" value="ECO:0007669"/>
    <property type="project" value="UniProtKB-KW"/>
</dbReference>
<dbReference type="Proteomes" id="UP000818603">
    <property type="component" value="Unassembled WGS sequence"/>
</dbReference>
<keyword evidence="7" id="KW-1185">Reference proteome</keyword>
<dbReference type="RefSeq" id="WP_155142281.1">
    <property type="nucleotide sequence ID" value="NZ_BMGZ01000004.1"/>
</dbReference>
<organism evidence="4 6">
    <name type="scientific">Aquisalinus luteolus</name>
    <dbReference type="NCBI Taxonomy" id="1566827"/>
    <lineage>
        <taxon>Bacteria</taxon>
        <taxon>Pseudomonadati</taxon>
        <taxon>Pseudomonadota</taxon>
        <taxon>Alphaproteobacteria</taxon>
        <taxon>Parvularculales</taxon>
        <taxon>Parvularculaceae</taxon>
        <taxon>Aquisalinus</taxon>
    </lineage>
</organism>
<keyword evidence="1" id="KW-0413">Isomerase</keyword>
<dbReference type="Pfam" id="PF26298">
    <property type="entry name" value="MurL_epimerase_C"/>
    <property type="match status" value="1"/>
</dbReference>
<feature type="domain" description="MurL C-terminal" evidence="2">
    <location>
        <begin position="311"/>
        <end position="422"/>
    </location>
</feature>
<dbReference type="EMBL" id="BMGZ01000004">
    <property type="protein sequence ID" value="GGI01073.1"/>
    <property type="molecule type" value="Genomic_DNA"/>
</dbReference>
<dbReference type="Proteomes" id="UP000621856">
    <property type="component" value="Unassembled WGS sequence"/>
</dbReference>
<reference evidence="5 7" key="2">
    <citation type="submission" date="2020-02" db="EMBL/GenBank/DDBJ databases">
        <title>Genome sequence of Parvularcula flava strain NH6-79.</title>
        <authorList>
            <person name="Abdul Karim M.H."/>
            <person name="Lam M.Q."/>
            <person name="Chen S.J."/>
            <person name="Yahya A."/>
            <person name="Shahir S."/>
            <person name="Shamsir M.S."/>
            <person name="Chong C.S."/>
        </authorList>
    </citation>
    <scope>NUCLEOTIDE SEQUENCE [LARGE SCALE GENOMIC DNA]</scope>
    <source>
        <strain evidence="5 7">NH6-79</strain>
    </source>
</reference>
<dbReference type="EMBL" id="VCJR02000004">
    <property type="protein sequence ID" value="NHK29342.1"/>
    <property type="molecule type" value="Genomic_DNA"/>
</dbReference>
<gene>
    <name evidence="1" type="primary">murL</name>
    <name evidence="5" type="ORF">FF098_015600</name>
    <name evidence="4" type="ORF">GCM10011355_30850</name>
</gene>
<dbReference type="GO" id="GO:0005737">
    <property type="term" value="C:cytoplasm"/>
    <property type="evidence" value="ECO:0007669"/>
    <property type="project" value="UniProtKB-UniRule"/>
</dbReference>
<comment type="function">
    <text evidence="1">Cell wall formation. Catalyzes epimerization of the terminal L-glutamate in UDP-N-acetyl-alpha-D-muramoyl-L-alanyl-L-glutamate.</text>
</comment>
<feature type="domain" description="MurL N-terminal" evidence="3">
    <location>
        <begin position="4"/>
        <end position="288"/>
    </location>
</feature>
<dbReference type="InterPro" id="IPR058740">
    <property type="entry name" value="MurL_N"/>
</dbReference>
<keyword evidence="1" id="KW-0573">Peptidoglycan synthesis</keyword>
<dbReference type="GO" id="GO:0009252">
    <property type="term" value="P:peptidoglycan biosynthetic process"/>
    <property type="evidence" value="ECO:0007669"/>
    <property type="project" value="UniProtKB-UniRule"/>
</dbReference>
<comment type="pathway">
    <text evidence="1">Cell wall biogenesis; peptidoglycan biosynthesis.</text>
</comment>
<dbReference type="InterPro" id="IPR043689">
    <property type="entry name" value="MurL"/>
</dbReference>
<keyword evidence="1" id="KW-0132">Cell division</keyword>
<dbReference type="AlphaFoldDB" id="A0A8J3ERW7"/>
<keyword evidence="1" id="KW-0961">Cell wall biogenesis/degradation</keyword>
<dbReference type="GO" id="GO:0071555">
    <property type="term" value="P:cell wall organization"/>
    <property type="evidence" value="ECO:0007669"/>
    <property type="project" value="UniProtKB-KW"/>
</dbReference>
<dbReference type="UniPathway" id="UPA00219"/>
<keyword evidence="1" id="KW-0131">Cell cycle</keyword>
<evidence type="ECO:0000313" key="7">
    <source>
        <dbReference type="Proteomes" id="UP000818603"/>
    </source>
</evidence>
<sequence length="452" mass="49908">MTDTPKRADRFALAGWQADETDPAIHFDFTCSRFGAFRETVAWPMLGAPLKGHIDEGLAGLIDLLHAALGVSYFKCAAAHTLALPGDLGPEAREMAVSLYTDGLAEFYVRAGLPWPADLSFEFEGKRHQPHRGGAAPFPQIAEALVAFGGGKDSYVAERIVEEAGVSWAASSSVMSDKVANTIQGTSVTPVHFMRRTLDPKIREVNNQGAFNGHVPITAINSLMLVILGRLTGARYAIFANERSADEPTMDLGGISANHQYSKSSFFEEKLRAAIHAADPGAPDYFSILRPFSEIWIARAFAGTTLPKVKFTSCNRNFQITGDDSPRWCGECAKCAFTSLMLAPHMRRHEAETIFPTLFPDKVDLLPVYRELLGLTDTKPWDCVGTIDECRATLYQMSLMEDWKDMAFVRDLLPEVLAQNTPEELQAFWDEGLTEAPRHFVPQKFMEAARAL</sequence>
<evidence type="ECO:0000313" key="6">
    <source>
        <dbReference type="Proteomes" id="UP000621856"/>
    </source>
</evidence>
<protein>
    <recommendedName>
        <fullName evidence="1">UDP-N-acetyl-alpha-D-muramoyl-L-alanyl-L-glutamate epimerase</fullName>
        <ecNumber evidence="1">5.1.1.23</ecNumber>
    </recommendedName>
    <alternativeName>
        <fullName evidence="1">UDP-MurNAc-L-Ala-L-Glu epimerase</fullName>
    </alternativeName>
</protein>
<evidence type="ECO:0000259" key="2">
    <source>
        <dbReference type="Pfam" id="PF26298"/>
    </source>
</evidence>
<comment type="catalytic activity">
    <reaction evidence="1">
        <text>UDP-N-acetyl-alpha-D-muramoyl-L-alanyl-L-glutamate + ATP + H2O = UDP-N-acetyl-alpha-D-muramoyl-L-alanyl-D-glutamate + AMP + diphosphate + H(+)</text>
        <dbReference type="Rhea" id="RHEA:58812"/>
        <dbReference type="ChEBI" id="CHEBI:15377"/>
        <dbReference type="ChEBI" id="CHEBI:15378"/>
        <dbReference type="ChEBI" id="CHEBI:30616"/>
        <dbReference type="ChEBI" id="CHEBI:33019"/>
        <dbReference type="ChEBI" id="CHEBI:83900"/>
        <dbReference type="ChEBI" id="CHEBI:142725"/>
        <dbReference type="ChEBI" id="CHEBI:456215"/>
        <dbReference type="EC" id="5.1.1.23"/>
    </reaction>
</comment>
<dbReference type="InterPro" id="IPR058741">
    <property type="entry name" value="MurL_C"/>
</dbReference>